<accession>A0A443RVE0</accession>
<keyword evidence="3" id="KW-0812">Transmembrane</keyword>
<keyword evidence="4" id="KW-0677">Repeat</keyword>
<keyword evidence="5" id="KW-0547">Nucleotide-binding</keyword>
<keyword evidence="8" id="KW-0472">Membrane</keyword>
<keyword evidence="9" id="KW-0325">Glycoprotein</keyword>
<evidence type="ECO:0000256" key="5">
    <source>
        <dbReference type="ARBA" id="ARBA00022741"/>
    </source>
</evidence>
<dbReference type="AlphaFoldDB" id="A0A443RVE0"/>
<dbReference type="InterPro" id="IPR003439">
    <property type="entry name" value="ABC_transporter-like_ATP-bd"/>
</dbReference>
<name>A0A443RVE0_9ACAR</name>
<keyword evidence="2" id="KW-0813">Transport</keyword>
<dbReference type="Pfam" id="PF00005">
    <property type="entry name" value="ABC_tran"/>
    <property type="match status" value="1"/>
</dbReference>
<dbReference type="GO" id="GO:0005524">
    <property type="term" value="F:ATP binding"/>
    <property type="evidence" value="ECO:0007669"/>
    <property type="project" value="UniProtKB-KW"/>
</dbReference>
<evidence type="ECO:0000256" key="8">
    <source>
        <dbReference type="ARBA" id="ARBA00023136"/>
    </source>
</evidence>
<dbReference type="GO" id="GO:0005774">
    <property type="term" value="C:vacuolar membrane"/>
    <property type="evidence" value="ECO:0007669"/>
    <property type="project" value="UniProtKB-SubCell"/>
</dbReference>
<organism evidence="11 12">
    <name type="scientific">Leptotrombidium deliense</name>
    <dbReference type="NCBI Taxonomy" id="299467"/>
    <lineage>
        <taxon>Eukaryota</taxon>
        <taxon>Metazoa</taxon>
        <taxon>Ecdysozoa</taxon>
        <taxon>Arthropoda</taxon>
        <taxon>Chelicerata</taxon>
        <taxon>Arachnida</taxon>
        <taxon>Acari</taxon>
        <taxon>Acariformes</taxon>
        <taxon>Trombidiformes</taxon>
        <taxon>Prostigmata</taxon>
        <taxon>Anystina</taxon>
        <taxon>Parasitengona</taxon>
        <taxon>Trombiculoidea</taxon>
        <taxon>Trombiculidae</taxon>
        <taxon>Leptotrombidium</taxon>
    </lineage>
</organism>
<feature type="domain" description="ABC transporter" evidence="10">
    <location>
        <begin position="1"/>
        <end position="210"/>
    </location>
</feature>
<gene>
    <name evidence="11" type="ORF">B4U80_02920</name>
</gene>
<dbReference type="GO" id="GO:0042626">
    <property type="term" value="F:ATPase-coupled transmembrane transporter activity"/>
    <property type="evidence" value="ECO:0007669"/>
    <property type="project" value="TreeGrafter"/>
</dbReference>
<dbReference type="PROSITE" id="PS50893">
    <property type="entry name" value="ABC_TRANSPORTER_2"/>
    <property type="match status" value="1"/>
</dbReference>
<evidence type="ECO:0000256" key="2">
    <source>
        <dbReference type="ARBA" id="ARBA00022448"/>
    </source>
</evidence>
<evidence type="ECO:0000313" key="11">
    <source>
        <dbReference type="EMBL" id="RWS19174.1"/>
    </source>
</evidence>
<feature type="non-terminal residue" evidence="11">
    <location>
        <position position="1"/>
    </location>
</feature>
<dbReference type="Gene3D" id="3.40.50.300">
    <property type="entry name" value="P-loop containing nucleotide triphosphate hydrolases"/>
    <property type="match status" value="1"/>
</dbReference>
<dbReference type="VEuPathDB" id="VectorBase:LDEU012866"/>
<dbReference type="PANTHER" id="PTHR24223:SF443">
    <property type="entry name" value="MULTIDRUG-RESISTANCE LIKE PROTEIN 1, ISOFORM I"/>
    <property type="match status" value="1"/>
</dbReference>
<evidence type="ECO:0000256" key="1">
    <source>
        <dbReference type="ARBA" id="ARBA00004128"/>
    </source>
</evidence>
<dbReference type="FunFam" id="3.40.50.300:FF:001172">
    <property type="entry name" value="Cystic fibrosis transmembrane conductance regulator"/>
    <property type="match status" value="1"/>
</dbReference>
<dbReference type="SMART" id="SM00382">
    <property type="entry name" value="AAA"/>
    <property type="match status" value="1"/>
</dbReference>
<protein>
    <submittedName>
        <fullName evidence="11">ATP-binding cassette sub-family C member 9-like protein</fullName>
    </submittedName>
</protein>
<dbReference type="InterPro" id="IPR027417">
    <property type="entry name" value="P-loop_NTPase"/>
</dbReference>
<keyword evidence="6 11" id="KW-0067">ATP-binding</keyword>
<dbReference type="InterPro" id="IPR050173">
    <property type="entry name" value="ABC_transporter_C-like"/>
</dbReference>
<dbReference type="OrthoDB" id="6506624at2759"/>
<dbReference type="SUPFAM" id="SSF52540">
    <property type="entry name" value="P-loop containing nucleoside triphosphate hydrolases"/>
    <property type="match status" value="1"/>
</dbReference>
<evidence type="ECO:0000256" key="7">
    <source>
        <dbReference type="ARBA" id="ARBA00022989"/>
    </source>
</evidence>
<evidence type="ECO:0000256" key="9">
    <source>
        <dbReference type="ARBA" id="ARBA00023180"/>
    </source>
</evidence>
<proteinExistence type="predicted"/>
<dbReference type="Proteomes" id="UP000288716">
    <property type="component" value="Unassembled WGS sequence"/>
</dbReference>
<dbReference type="GO" id="GO:0016887">
    <property type="term" value="F:ATP hydrolysis activity"/>
    <property type="evidence" value="ECO:0007669"/>
    <property type="project" value="InterPro"/>
</dbReference>
<dbReference type="InterPro" id="IPR003593">
    <property type="entry name" value="AAA+_ATPase"/>
</dbReference>
<dbReference type="EMBL" id="NCKV01029304">
    <property type="protein sequence ID" value="RWS19174.1"/>
    <property type="molecule type" value="Genomic_DNA"/>
</dbReference>
<evidence type="ECO:0000256" key="6">
    <source>
        <dbReference type="ARBA" id="ARBA00022840"/>
    </source>
</evidence>
<keyword evidence="12" id="KW-1185">Reference proteome</keyword>
<reference evidence="11 12" key="1">
    <citation type="journal article" date="2018" name="Gigascience">
        <title>Genomes of trombidid mites reveal novel predicted allergens and laterally-transferred genes associated with secondary metabolism.</title>
        <authorList>
            <person name="Dong X."/>
            <person name="Chaisiri K."/>
            <person name="Xia D."/>
            <person name="Armstrong S.D."/>
            <person name="Fang Y."/>
            <person name="Donnelly M.J."/>
            <person name="Kadowaki T."/>
            <person name="McGarry J.W."/>
            <person name="Darby A.C."/>
            <person name="Makepeace B.L."/>
        </authorList>
    </citation>
    <scope>NUCLEOTIDE SEQUENCE [LARGE SCALE GENOMIC DNA]</scope>
    <source>
        <strain evidence="11">UoL-UT</strain>
    </source>
</reference>
<evidence type="ECO:0000259" key="10">
    <source>
        <dbReference type="PROSITE" id="PS50893"/>
    </source>
</evidence>
<evidence type="ECO:0000256" key="3">
    <source>
        <dbReference type="ARBA" id="ARBA00022692"/>
    </source>
</evidence>
<keyword evidence="7" id="KW-1133">Transmembrane helix</keyword>
<evidence type="ECO:0000313" key="12">
    <source>
        <dbReference type="Proteomes" id="UP000288716"/>
    </source>
</evidence>
<comment type="caution">
    <text evidence="11">The sequence shown here is derived from an EMBL/GenBank/DDBJ whole genome shotgun (WGS) entry which is preliminary data.</text>
</comment>
<dbReference type="PANTHER" id="PTHR24223">
    <property type="entry name" value="ATP-BINDING CASSETTE SUB-FAMILY C"/>
    <property type="match status" value="1"/>
</dbReference>
<evidence type="ECO:0000256" key="4">
    <source>
        <dbReference type="ARBA" id="ARBA00022737"/>
    </source>
</evidence>
<dbReference type="STRING" id="299467.A0A443RVE0"/>
<sequence length="218" mass="23833">SVSFAIKSGEKVAVCGRTGSGKSSLVMALFKLVPKIDGQIMIDDIDLDTVDSTTLRNRLSVVPQDTVLFSGTIRENLDPGNEYSDSSIWNVLRLCKLETVFASLSDTISDDGSNLSTGKRQLVCLARALIKNRSLLIMDEATSSLDSESEQFINNIISSTKQTVISVIHRVSSVLNFDKVIVLQSGVIQEIGSPKELVSKKNSLFNSLLKGEQEYTER</sequence>
<comment type="subcellular location">
    <subcellularLocation>
        <location evidence="1">Vacuole membrane</location>
        <topology evidence="1">Multi-pass membrane protein</topology>
    </subcellularLocation>
</comment>